<name>A0A2V0Q6P7_PSESF</name>
<proteinExistence type="predicted"/>
<accession>A0A2V0Q6P7</accession>
<comment type="caution">
    <text evidence="2">The sequence shown here is derived from an EMBL/GenBank/DDBJ whole genome shotgun (WGS) entry which is preliminary data.</text>
</comment>
<sequence length="60" mass="6803">MSAPPPTTGTRNSQPALQTQRYRTPGRHGRQQLWLDRNSPATASRLNHRQPHCSPYVPAR</sequence>
<evidence type="ECO:0000313" key="3">
    <source>
        <dbReference type="Proteomes" id="UP000247480"/>
    </source>
</evidence>
<reference evidence="2 3" key="1">
    <citation type="submission" date="2018-04" db="EMBL/GenBank/DDBJ databases">
        <title>Draft genome sequence of Pseudomonas syringae pv. actinidiae biovar 1 strains isolated from kiwifruit in Kagawa prefecture.</title>
        <authorList>
            <person name="Tabuchi M."/>
            <person name="Saito M."/>
            <person name="Fujiwara S."/>
            <person name="Sasa N."/>
            <person name="Akimitsu K."/>
            <person name="Gomi K."/>
            <person name="Konishi-Sugita S."/>
            <person name="Hamano K."/>
            <person name="Kataoka I."/>
        </authorList>
    </citation>
    <scope>NUCLEOTIDE SEQUENCE [LARGE SCALE GENOMIC DNA]</scope>
    <source>
        <strain evidence="2 3">MAFF212206</strain>
    </source>
</reference>
<dbReference type="Proteomes" id="UP000247480">
    <property type="component" value="Unassembled WGS sequence"/>
</dbReference>
<evidence type="ECO:0000256" key="1">
    <source>
        <dbReference type="SAM" id="MobiDB-lite"/>
    </source>
</evidence>
<dbReference type="AlphaFoldDB" id="A0A2V0Q6P7"/>
<feature type="region of interest" description="Disordered" evidence="1">
    <location>
        <begin position="1"/>
        <end position="60"/>
    </location>
</feature>
<feature type="compositionally biased region" description="Polar residues" evidence="1">
    <location>
        <begin position="8"/>
        <end position="22"/>
    </location>
</feature>
<dbReference type="EMBL" id="BGJZ01000093">
    <property type="protein sequence ID" value="GBH08473.1"/>
    <property type="molecule type" value="Genomic_DNA"/>
</dbReference>
<gene>
    <name evidence="2" type="ORF">KPSA1_01847</name>
</gene>
<protein>
    <submittedName>
        <fullName evidence="2">Uncharacterized protein</fullName>
    </submittedName>
</protein>
<evidence type="ECO:0000313" key="2">
    <source>
        <dbReference type="EMBL" id="GBH08473.1"/>
    </source>
</evidence>
<organism evidence="2 3">
    <name type="scientific">Pseudomonas syringae pv. actinidiae</name>
    <dbReference type="NCBI Taxonomy" id="103796"/>
    <lineage>
        <taxon>Bacteria</taxon>
        <taxon>Pseudomonadati</taxon>
        <taxon>Pseudomonadota</taxon>
        <taxon>Gammaproteobacteria</taxon>
        <taxon>Pseudomonadales</taxon>
        <taxon>Pseudomonadaceae</taxon>
        <taxon>Pseudomonas</taxon>
        <taxon>Pseudomonas syringae</taxon>
    </lineage>
</organism>